<dbReference type="PANTHER" id="PTHR42693">
    <property type="entry name" value="ARYLSULFATASE FAMILY MEMBER"/>
    <property type="match status" value="1"/>
</dbReference>
<dbReference type="RefSeq" id="WP_066141133.1">
    <property type="nucleotide sequence ID" value="NZ_JARSRL010000001.1"/>
</dbReference>
<organism evidence="6 7">
    <name type="scientific">Lederbergia lenta</name>
    <name type="common">Bacillus lentus</name>
    <dbReference type="NCBI Taxonomy" id="1467"/>
    <lineage>
        <taxon>Bacteria</taxon>
        <taxon>Bacillati</taxon>
        <taxon>Bacillota</taxon>
        <taxon>Bacilli</taxon>
        <taxon>Bacillales</taxon>
        <taxon>Bacillaceae</taxon>
        <taxon>Lederbergia</taxon>
    </lineage>
</organism>
<dbReference type="Proteomes" id="UP000249134">
    <property type="component" value="Chromosome 1"/>
</dbReference>
<dbReference type="GO" id="GO:0046872">
    <property type="term" value="F:metal ion binding"/>
    <property type="evidence" value="ECO:0007669"/>
    <property type="project" value="UniProtKB-KW"/>
</dbReference>
<evidence type="ECO:0000256" key="2">
    <source>
        <dbReference type="ARBA" id="ARBA00022723"/>
    </source>
</evidence>
<dbReference type="PANTHER" id="PTHR42693:SF53">
    <property type="entry name" value="ENDO-4-O-SULFATASE"/>
    <property type="match status" value="1"/>
</dbReference>
<keyword evidence="2" id="KW-0479">Metal-binding</keyword>
<evidence type="ECO:0000313" key="7">
    <source>
        <dbReference type="Proteomes" id="UP000249134"/>
    </source>
</evidence>
<accession>A0A2X4WY10</accession>
<gene>
    <name evidence="6" type="primary">betC_2</name>
    <name evidence="6" type="ORF">NCTC4824_03692</name>
</gene>
<dbReference type="PROSITE" id="PS00523">
    <property type="entry name" value="SULFATASE_1"/>
    <property type="match status" value="1"/>
</dbReference>
<dbReference type="STRING" id="1348624.GCA_001591545_02090"/>
<evidence type="ECO:0000256" key="4">
    <source>
        <dbReference type="ARBA" id="ARBA00022837"/>
    </source>
</evidence>
<evidence type="ECO:0000259" key="5">
    <source>
        <dbReference type="Pfam" id="PF00884"/>
    </source>
</evidence>
<evidence type="ECO:0000256" key="1">
    <source>
        <dbReference type="ARBA" id="ARBA00008779"/>
    </source>
</evidence>
<dbReference type="Pfam" id="PF00884">
    <property type="entry name" value="Sulfatase"/>
    <property type="match status" value="1"/>
</dbReference>
<keyword evidence="4" id="KW-0106">Calcium</keyword>
<dbReference type="InterPro" id="IPR000917">
    <property type="entry name" value="Sulfatase_N"/>
</dbReference>
<name>A0A2X4WY10_LEDLE</name>
<dbReference type="EMBL" id="LS483476">
    <property type="protein sequence ID" value="SQI62580.1"/>
    <property type="molecule type" value="Genomic_DNA"/>
</dbReference>
<comment type="similarity">
    <text evidence="1">Belongs to the sulfatase family.</text>
</comment>
<dbReference type="GO" id="GO:0004065">
    <property type="term" value="F:arylsulfatase activity"/>
    <property type="evidence" value="ECO:0007669"/>
    <property type="project" value="TreeGrafter"/>
</dbReference>
<protein>
    <submittedName>
        <fullName evidence="6">Sulfatase</fullName>
        <ecNumber evidence="6">3.1.6.6</ecNumber>
    </submittedName>
</protein>
<dbReference type="EC" id="3.1.6.6" evidence="6"/>
<dbReference type="KEGG" id="blen:NCTC4824_03692"/>
<dbReference type="GO" id="GO:0047753">
    <property type="term" value="F:choline-sulfatase activity"/>
    <property type="evidence" value="ECO:0007669"/>
    <property type="project" value="UniProtKB-EC"/>
</dbReference>
<dbReference type="AlphaFoldDB" id="A0A2X4WY10"/>
<sequence length="470" mass="53284">MADLRKKKPNIVCIMSDDQGIWSLGCYGNKEIQTPNLDRLAETGVKFNEFFCTSPVCSPARASILTGKIPSQHGVHDWIAGGDVEQPIEYLEEHVAYTEILAENDYVCGLSGKWHLGDSLKPQKGFSHWYVHQAGGGPYYDAPMVRDGTCMNEPGYLTEAITNDALQFLDDQTRDERPFYLGIHYTAPHDPWLNSHPEEFVQLYDDCAFETCPQKELQKWFSPTMNIGDDWREHAKGYYAAITAMDQQIGRVLDALEEKGVREDTVIIFMSDNGFSCGQHGFWGKGNGTFPLNMYDYSVKVPLIISQPGRITEGRSCDALLSGYDFMPTLLDYVGLDTYKHGTDLPGKSFAPLLAEESHVSENNAVVIYDEYGPVRMIRTKEWKYIHRYPYGPHELYHLTNDPLERINLIESPHHKAVWKELKYQLSNWFHEYVDTKVDGTKESVVGTGQINLAGLKNSGENAYYGRSDN</sequence>
<evidence type="ECO:0000256" key="3">
    <source>
        <dbReference type="ARBA" id="ARBA00022801"/>
    </source>
</evidence>
<dbReference type="SUPFAM" id="SSF53649">
    <property type="entry name" value="Alkaline phosphatase-like"/>
    <property type="match status" value="1"/>
</dbReference>
<keyword evidence="3 6" id="KW-0378">Hydrolase</keyword>
<dbReference type="InterPro" id="IPR017850">
    <property type="entry name" value="Alkaline_phosphatase_core_sf"/>
</dbReference>
<dbReference type="InterPro" id="IPR024607">
    <property type="entry name" value="Sulfatase_CS"/>
</dbReference>
<proteinExistence type="inferred from homology"/>
<dbReference type="Gene3D" id="3.40.720.10">
    <property type="entry name" value="Alkaline Phosphatase, subunit A"/>
    <property type="match status" value="1"/>
</dbReference>
<dbReference type="InterPro" id="IPR050738">
    <property type="entry name" value="Sulfatase"/>
</dbReference>
<feature type="domain" description="Sulfatase N-terminal" evidence="5">
    <location>
        <begin position="9"/>
        <end position="335"/>
    </location>
</feature>
<keyword evidence="7" id="KW-1185">Reference proteome</keyword>
<evidence type="ECO:0000313" key="6">
    <source>
        <dbReference type="EMBL" id="SQI62580.1"/>
    </source>
</evidence>
<dbReference type="CDD" id="cd16149">
    <property type="entry name" value="sulfatase_like"/>
    <property type="match status" value="1"/>
</dbReference>
<reference evidence="6 7" key="1">
    <citation type="submission" date="2018-06" db="EMBL/GenBank/DDBJ databases">
        <authorList>
            <consortium name="Pathogen Informatics"/>
            <person name="Doyle S."/>
        </authorList>
    </citation>
    <scope>NUCLEOTIDE SEQUENCE [LARGE SCALE GENOMIC DNA]</scope>
    <source>
        <strain evidence="6 7">NCTC4824</strain>
    </source>
</reference>